<evidence type="ECO:0000313" key="5">
    <source>
        <dbReference type="Proteomes" id="UP000269289"/>
    </source>
</evidence>
<keyword evidence="2" id="KW-0501">Molybdenum cofactor biosynthesis</keyword>
<name>A0A3M2JAF0_9CELL</name>
<evidence type="ECO:0000259" key="3">
    <source>
        <dbReference type="SMART" id="SM00852"/>
    </source>
</evidence>
<dbReference type="AlphaFoldDB" id="A0A3M2JAF0"/>
<dbReference type="CDD" id="cd00886">
    <property type="entry name" value="MogA_MoaB"/>
    <property type="match status" value="1"/>
</dbReference>
<evidence type="ECO:0000313" key="4">
    <source>
        <dbReference type="EMBL" id="RMI09136.1"/>
    </source>
</evidence>
<reference evidence="4 5" key="1">
    <citation type="submission" date="2018-10" db="EMBL/GenBank/DDBJ databases">
        <title>Isolation, diversity and antifungal activity of actinobacteria from wheat.</title>
        <authorList>
            <person name="Han C."/>
        </authorList>
    </citation>
    <scope>NUCLEOTIDE SEQUENCE [LARGE SCALE GENOMIC DNA]</scope>
    <source>
        <strain evidence="4 5">NEAU-YY56</strain>
    </source>
</reference>
<dbReference type="PANTHER" id="PTHR43764:SF1">
    <property type="entry name" value="MOLYBDOPTERIN MOLYBDOTRANSFERASE"/>
    <property type="match status" value="1"/>
</dbReference>
<comment type="caution">
    <text evidence="4">The sequence shown here is derived from an EMBL/GenBank/DDBJ whole genome shotgun (WGS) entry which is preliminary data.</text>
</comment>
<keyword evidence="5" id="KW-1185">Reference proteome</keyword>
<dbReference type="Pfam" id="PF00994">
    <property type="entry name" value="MoCF_biosynth"/>
    <property type="match status" value="1"/>
</dbReference>
<evidence type="ECO:0000256" key="2">
    <source>
        <dbReference type="ARBA" id="ARBA00023150"/>
    </source>
</evidence>
<accession>A0A3M2JAF0</accession>
<evidence type="ECO:0000256" key="1">
    <source>
        <dbReference type="ARBA" id="ARBA00005046"/>
    </source>
</evidence>
<dbReference type="Gene3D" id="3.40.980.10">
    <property type="entry name" value="MoaB/Mog-like domain"/>
    <property type="match status" value="1"/>
</dbReference>
<dbReference type="Proteomes" id="UP000269289">
    <property type="component" value="Unassembled WGS sequence"/>
</dbReference>
<feature type="domain" description="MoaB/Mog" evidence="3">
    <location>
        <begin position="9"/>
        <end position="152"/>
    </location>
</feature>
<dbReference type="InterPro" id="IPR001453">
    <property type="entry name" value="MoaB/Mog_dom"/>
</dbReference>
<dbReference type="RefSeq" id="WP_122149591.1">
    <property type="nucleotide sequence ID" value="NZ_RFFI01000059.1"/>
</dbReference>
<sequence>MSSDAVRALVVTVSTRAAAGVYPDETGPALAGLLREAGFLVAGPRVVPDGASVGAALRTALAEGHDVVVTAGGTGIARDDQTPEHTLPVLDRVLPGIPEAVRAVGAAAGSSAAVLSRGVAGTAGRTLVVNLPGSVRAVREAAPVLIPALRHGVDQLRGGDHPAVRRPAP</sequence>
<comment type="pathway">
    <text evidence="1">Cofactor biosynthesis; molybdopterin biosynthesis.</text>
</comment>
<dbReference type="InterPro" id="IPR051920">
    <property type="entry name" value="MPT_Adenylyltrnsfr/MoaC-Rel"/>
</dbReference>
<dbReference type="InterPro" id="IPR036425">
    <property type="entry name" value="MoaB/Mog-like_dom_sf"/>
</dbReference>
<gene>
    <name evidence="4" type="ORF">EBM89_11655</name>
</gene>
<dbReference type="SMART" id="SM00852">
    <property type="entry name" value="MoCF_biosynth"/>
    <property type="match status" value="1"/>
</dbReference>
<organism evidence="4 5">
    <name type="scientific">Cellulomonas triticagri</name>
    <dbReference type="NCBI Taxonomy" id="2483352"/>
    <lineage>
        <taxon>Bacteria</taxon>
        <taxon>Bacillati</taxon>
        <taxon>Actinomycetota</taxon>
        <taxon>Actinomycetes</taxon>
        <taxon>Micrococcales</taxon>
        <taxon>Cellulomonadaceae</taxon>
        <taxon>Cellulomonas</taxon>
    </lineage>
</organism>
<dbReference type="GO" id="GO:0006777">
    <property type="term" value="P:Mo-molybdopterin cofactor biosynthetic process"/>
    <property type="evidence" value="ECO:0007669"/>
    <property type="project" value="UniProtKB-KW"/>
</dbReference>
<dbReference type="SUPFAM" id="SSF53218">
    <property type="entry name" value="Molybdenum cofactor biosynthesis proteins"/>
    <property type="match status" value="1"/>
</dbReference>
<dbReference type="OrthoDB" id="9794429at2"/>
<proteinExistence type="predicted"/>
<dbReference type="EMBL" id="RFFI01000059">
    <property type="protein sequence ID" value="RMI09136.1"/>
    <property type="molecule type" value="Genomic_DNA"/>
</dbReference>
<protein>
    <submittedName>
        <fullName evidence="4">MogA/MoaB family molybdenum cofactor biosynthesis protein</fullName>
    </submittedName>
</protein>
<dbReference type="PANTHER" id="PTHR43764">
    <property type="entry name" value="MOLYBDENUM COFACTOR BIOSYNTHESIS"/>
    <property type="match status" value="1"/>
</dbReference>
<dbReference type="NCBIfam" id="TIGR00177">
    <property type="entry name" value="molyb_syn"/>
    <property type="match status" value="1"/>
</dbReference>